<reference evidence="2" key="1">
    <citation type="journal article" date="2019" name="Int. J. Syst. Evol. Microbiol.">
        <title>The Global Catalogue of Microorganisms (GCM) 10K type strain sequencing project: providing services to taxonomists for standard genome sequencing and annotation.</title>
        <authorList>
            <consortium name="The Broad Institute Genomics Platform"/>
            <consortium name="The Broad Institute Genome Sequencing Center for Infectious Disease"/>
            <person name="Wu L."/>
            <person name="Ma J."/>
        </authorList>
    </citation>
    <scope>NUCLEOTIDE SEQUENCE [LARGE SCALE GENOMIC DNA]</scope>
    <source>
        <strain evidence="2">CGMCC 1.12931</strain>
    </source>
</reference>
<evidence type="ECO:0008006" key="3">
    <source>
        <dbReference type="Google" id="ProtNLM"/>
    </source>
</evidence>
<dbReference type="EMBL" id="BMGM01000003">
    <property type="protein sequence ID" value="GGE29396.1"/>
    <property type="molecule type" value="Genomic_DNA"/>
</dbReference>
<proteinExistence type="predicted"/>
<dbReference type="Proteomes" id="UP000599179">
    <property type="component" value="Unassembled WGS sequence"/>
</dbReference>
<dbReference type="InterPro" id="IPR029470">
    <property type="entry name" value="PDDEXK_4"/>
</dbReference>
<dbReference type="RefSeq" id="WP_188457751.1">
    <property type="nucleotide sequence ID" value="NZ_BMGM01000003.1"/>
</dbReference>
<organism evidence="1 2">
    <name type="scientific">Psychroflexus planctonicus</name>
    <dbReference type="NCBI Taxonomy" id="1526575"/>
    <lineage>
        <taxon>Bacteria</taxon>
        <taxon>Pseudomonadati</taxon>
        <taxon>Bacteroidota</taxon>
        <taxon>Flavobacteriia</taxon>
        <taxon>Flavobacteriales</taxon>
        <taxon>Flavobacteriaceae</taxon>
        <taxon>Psychroflexus</taxon>
    </lineage>
</organism>
<name>A0ABQ1SF70_9FLAO</name>
<accession>A0ABQ1SF70</accession>
<keyword evidence="2" id="KW-1185">Reference proteome</keyword>
<protein>
    <recommendedName>
        <fullName evidence="3">PD-(D/E)XK nuclease superfamily protein</fullName>
    </recommendedName>
</protein>
<evidence type="ECO:0000313" key="1">
    <source>
        <dbReference type="EMBL" id="GGE29396.1"/>
    </source>
</evidence>
<comment type="caution">
    <text evidence="1">The sequence shown here is derived from an EMBL/GenBank/DDBJ whole genome shotgun (WGS) entry which is preliminary data.</text>
</comment>
<evidence type="ECO:0000313" key="2">
    <source>
        <dbReference type="Proteomes" id="UP000599179"/>
    </source>
</evidence>
<dbReference type="Pfam" id="PF14281">
    <property type="entry name" value="PDDEXK_4"/>
    <property type="match status" value="1"/>
</dbReference>
<gene>
    <name evidence="1" type="ORF">GCM10010832_07400</name>
</gene>
<sequence length="371" mass="43835">MKLDELQDFLDTAQIPEFKTKPKTFLEIARQPHYENVISNIYAFYLDPTEEHGLGDLFINSLVNCLNKKRGNDWIEDFTDFEIHTEYSTQKGRIDILLINDDSAIIIENKIYHHLNNGLREYSGYVENKIANKDAVYGLVLGLKEFYPEEENFVSLTHKELLNKVFLNLGEYVLDASEKYITFLKDFYQNIINLSEKKMNEQDLAFYLKNQKEISDIVKLDNKYRKNIKDEVEKVVLAFDDLKLEQTRKNSEKENHYRRYNSNRFSKLSIKVAFSRLFTNDQEIKLYIEASGSILKKVKEHFDEIIMELPDGFQLDHGLKNTSDKWYNLYEHSLILDADDISNLSEVIVEHIDKLKIYEAFKRINEKLYSL</sequence>